<evidence type="ECO:0000313" key="1">
    <source>
        <dbReference type="EMBL" id="KFB71412.1"/>
    </source>
</evidence>
<proteinExistence type="predicted"/>
<dbReference type="Proteomes" id="UP000020077">
    <property type="component" value="Unassembled WGS sequence"/>
</dbReference>
<protein>
    <submittedName>
        <fullName evidence="1">Uncharacterized protein</fullName>
    </submittedName>
</protein>
<organism evidence="1 2">
    <name type="scientific">Candidatus Accumulibacter phosphatis</name>
    <dbReference type="NCBI Taxonomy" id="327160"/>
    <lineage>
        <taxon>Bacteria</taxon>
        <taxon>Pseudomonadati</taxon>
        <taxon>Pseudomonadota</taxon>
        <taxon>Betaproteobacteria</taxon>
        <taxon>Candidatus Accumulibacter</taxon>
    </lineage>
</organism>
<dbReference type="AlphaFoldDB" id="A0A080LSL1"/>
<reference evidence="1 2" key="1">
    <citation type="submission" date="2014-02" db="EMBL/GenBank/DDBJ databases">
        <title>Expanding our view of genomic diversity in Candidatus Accumulibacter clades.</title>
        <authorList>
            <person name="Skennerton C.T."/>
            <person name="Barr J.J."/>
            <person name="Slater F.R."/>
            <person name="Bond P.L."/>
            <person name="Tyson G.W."/>
        </authorList>
    </citation>
    <scope>NUCLEOTIDE SEQUENCE [LARGE SCALE GENOMIC DNA]</scope>
    <source>
        <strain evidence="2">BA-91</strain>
    </source>
</reference>
<gene>
    <name evidence="1" type="ORF">AW09_003455</name>
</gene>
<sequence>MCYRVAVASQSGTPPQRAGIGVSQPESREQLVQVQTFRGGVYMYRDRQVASVHFDARHQISASDAEIQRCELQHTVVYSEMRIHLVEQHVLGQDLLATEMHIRVGRVQLFQTERLGRQHLVAEWRGPARLRTALSSDEAAEVSHQQLF</sequence>
<name>A0A080LSL1_9PROT</name>
<comment type="caution">
    <text evidence="1">The sequence shown here is derived from an EMBL/GenBank/DDBJ whole genome shotgun (WGS) entry which is preliminary data.</text>
</comment>
<accession>A0A080LSL1</accession>
<evidence type="ECO:0000313" key="2">
    <source>
        <dbReference type="Proteomes" id="UP000020077"/>
    </source>
</evidence>
<dbReference type="EMBL" id="JDVG02000546">
    <property type="protein sequence ID" value="KFB71412.1"/>
    <property type="molecule type" value="Genomic_DNA"/>
</dbReference>